<dbReference type="PANTHER" id="PTHR13946:SF28">
    <property type="entry name" value="DNA-DIRECTED RNA POLYMERASES I AND III SUBUNIT RPAC2"/>
    <property type="match status" value="1"/>
</dbReference>
<dbReference type="VEuPathDB" id="TriTrypDB:TRSC58_03091"/>
<keyword evidence="8" id="KW-1185">Reference proteome</keyword>
<dbReference type="GO" id="GO:0005736">
    <property type="term" value="C:RNA polymerase I complex"/>
    <property type="evidence" value="ECO:0007669"/>
    <property type="project" value="TreeGrafter"/>
</dbReference>
<evidence type="ECO:0000313" key="8">
    <source>
        <dbReference type="Proteomes" id="UP000031737"/>
    </source>
</evidence>
<dbReference type="InterPro" id="IPR022905">
    <property type="entry name" value="Rpo11-like"/>
</dbReference>
<dbReference type="InterPro" id="IPR008193">
    <property type="entry name" value="RNA_pol_Rpb11_13-16kDa_CS"/>
</dbReference>
<dbReference type="InterPro" id="IPR033898">
    <property type="entry name" value="RNAP_AC19"/>
</dbReference>
<dbReference type="SUPFAM" id="SSF55257">
    <property type="entry name" value="RBP11-like subunits of RNA polymerase"/>
    <property type="match status" value="1"/>
</dbReference>
<accession>A0A061J7D3</accession>
<evidence type="ECO:0000256" key="4">
    <source>
        <dbReference type="ARBA" id="ARBA00023242"/>
    </source>
</evidence>
<dbReference type="GO" id="GO:0005666">
    <property type="term" value="C:RNA polymerase III complex"/>
    <property type="evidence" value="ECO:0007669"/>
    <property type="project" value="TreeGrafter"/>
</dbReference>
<organism evidence="7 8">
    <name type="scientific">Trypanosoma rangeli SC58</name>
    <dbReference type="NCBI Taxonomy" id="429131"/>
    <lineage>
        <taxon>Eukaryota</taxon>
        <taxon>Discoba</taxon>
        <taxon>Euglenozoa</taxon>
        <taxon>Kinetoplastea</taxon>
        <taxon>Metakinetoplastina</taxon>
        <taxon>Trypanosomatida</taxon>
        <taxon>Trypanosomatidae</taxon>
        <taxon>Trypanosoma</taxon>
        <taxon>Herpetosoma</taxon>
    </lineage>
</organism>
<gene>
    <name evidence="7" type="ORF">TRSC58_03091</name>
</gene>
<dbReference type="GO" id="GO:0003899">
    <property type="term" value="F:DNA-directed RNA polymerase activity"/>
    <property type="evidence" value="ECO:0007669"/>
    <property type="project" value="InterPro"/>
</dbReference>
<evidence type="ECO:0000259" key="6">
    <source>
        <dbReference type="Pfam" id="PF13656"/>
    </source>
</evidence>
<dbReference type="HAMAP" id="MF_00261">
    <property type="entry name" value="RNApol_arch_Rpo11"/>
    <property type="match status" value="1"/>
</dbReference>
<reference evidence="7 8" key="1">
    <citation type="submission" date="2013-07" db="EMBL/GenBank/DDBJ databases">
        <authorList>
            <person name="Stoco P.H."/>
            <person name="Wagner G."/>
            <person name="Gerber A."/>
            <person name="Zaha A."/>
            <person name="Thompson C."/>
            <person name="Bartholomeu D.C."/>
            <person name="Luckemeyer D.D."/>
            <person name="Bahia D."/>
            <person name="Loreto E."/>
            <person name="Prestes E.B."/>
            <person name="Lima F.M."/>
            <person name="Rodrigues-Luiz G."/>
            <person name="Vallejo G.A."/>
            <person name="Filho J.F."/>
            <person name="Monteiro K.M."/>
            <person name="Tyler K.M."/>
            <person name="de Almeida L.G."/>
            <person name="Ortiz M.F."/>
            <person name="Siervo M.A."/>
            <person name="de Moraes M.H."/>
            <person name="Cunha O.L."/>
            <person name="Mendonca-Neto R."/>
            <person name="Silva R."/>
            <person name="Teixeira S.M."/>
            <person name="Murta S.M."/>
            <person name="Sincero T.C."/>
            <person name="Mendes T.A."/>
            <person name="Urmenyi T.P."/>
            <person name="Silva V.G."/>
            <person name="da Rocha W.D."/>
            <person name="Andersson B."/>
            <person name="Romanha A.J."/>
            <person name="Steindel M."/>
            <person name="de Vasconcelos A.T."/>
            <person name="Grisard E.C."/>
        </authorList>
    </citation>
    <scope>NUCLEOTIDE SEQUENCE [LARGE SCALE GENOMIC DNA]</scope>
    <source>
        <strain evidence="7 8">SC58</strain>
    </source>
</reference>
<dbReference type="AlphaFoldDB" id="A0A061J7D3"/>
<evidence type="ECO:0000313" key="7">
    <source>
        <dbReference type="EMBL" id="ESL09192.1"/>
    </source>
</evidence>
<dbReference type="GO" id="GO:0006383">
    <property type="term" value="P:transcription by RNA polymerase III"/>
    <property type="evidence" value="ECO:0007669"/>
    <property type="project" value="TreeGrafter"/>
</dbReference>
<comment type="subcellular location">
    <subcellularLocation>
        <location evidence="1">Nucleus</location>
    </subcellularLocation>
</comment>
<comment type="caution">
    <text evidence="7">The sequence shown here is derived from an EMBL/GenBank/DDBJ whole genome shotgun (WGS) entry which is preliminary data.</text>
</comment>
<keyword evidence="4" id="KW-0539">Nucleus</keyword>
<protein>
    <submittedName>
        <fullName evidence="7">DNA-directed RNA polymerase I/III subunit</fullName>
    </submittedName>
</protein>
<evidence type="ECO:0000256" key="3">
    <source>
        <dbReference type="ARBA" id="ARBA00023163"/>
    </source>
</evidence>
<dbReference type="InterPro" id="IPR036603">
    <property type="entry name" value="RBP11-like"/>
</dbReference>
<dbReference type="GO" id="GO:0003677">
    <property type="term" value="F:DNA binding"/>
    <property type="evidence" value="ECO:0007669"/>
    <property type="project" value="InterPro"/>
</dbReference>
<comment type="similarity">
    <text evidence="5">Belongs to the archaeal Rpo11/eukaryotic RPB11/RPC19 RNA polymerase subunit family.</text>
</comment>
<dbReference type="GO" id="GO:0046983">
    <property type="term" value="F:protein dimerization activity"/>
    <property type="evidence" value="ECO:0007669"/>
    <property type="project" value="InterPro"/>
</dbReference>
<dbReference type="Pfam" id="PF13656">
    <property type="entry name" value="RNA_pol_L_2"/>
    <property type="match status" value="1"/>
</dbReference>
<dbReference type="PANTHER" id="PTHR13946">
    <property type="entry name" value="DNA-DIRECTED RNA POLYMERASE I,II,III"/>
    <property type="match status" value="1"/>
</dbReference>
<dbReference type="Gene3D" id="3.30.1360.10">
    <property type="entry name" value="RNA polymerase, RBP11-like subunit"/>
    <property type="match status" value="1"/>
</dbReference>
<keyword evidence="3" id="KW-0804">Transcription</keyword>
<dbReference type="PROSITE" id="PS01154">
    <property type="entry name" value="RNA_POL_L_13KD"/>
    <property type="match status" value="1"/>
</dbReference>
<dbReference type="Proteomes" id="UP000031737">
    <property type="component" value="Unassembled WGS sequence"/>
</dbReference>
<evidence type="ECO:0000256" key="5">
    <source>
        <dbReference type="ARBA" id="ARBA00025751"/>
    </source>
</evidence>
<sequence length="135" mass="15259">MAFHPRDAFILHQEQIQRHNEGDEVDTSAEQKVQIELQRLTDAESSVTIAFSHEDHTLGNSLRHVLMQNLEVTSAGYSIPHPLEAKMLLHVQSTGYAVEVVAEGLERLASICTQTLQSFEDCMHGMRCERVKEEC</sequence>
<evidence type="ECO:0000256" key="1">
    <source>
        <dbReference type="ARBA" id="ARBA00004123"/>
    </source>
</evidence>
<dbReference type="GO" id="GO:0006362">
    <property type="term" value="P:transcription elongation by RNA polymerase I"/>
    <property type="evidence" value="ECO:0007669"/>
    <property type="project" value="TreeGrafter"/>
</dbReference>
<dbReference type="CDD" id="cd07029">
    <property type="entry name" value="RNAP_I_III_AC19"/>
    <property type="match status" value="1"/>
</dbReference>
<dbReference type="InterPro" id="IPR009025">
    <property type="entry name" value="RBP11-like_dimer"/>
</dbReference>
<keyword evidence="2 7" id="KW-0240">DNA-directed RNA polymerase</keyword>
<dbReference type="OrthoDB" id="510325at2759"/>
<evidence type="ECO:0000256" key="2">
    <source>
        <dbReference type="ARBA" id="ARBA00022478"/>
    </source>
</evidence>
<name>A0A061J7D3_TRYRA</name>
<proteinExistence type="inferred from homology"/>
<feature type="domain" description="DNA-directed RNA polymerase RBP11-like dimerisation" evidence="6">
    <location>
        <begin position="47"/>
        <end position="116"/>
    </location>
</feature>
<dbReference type="EMBL" id="AUPL01003091">
    <property type="protein sequence ID" value="ESL09192.1"/>
    <property type="molecule type" value="Genomic_DNA"/>
</dbReference>